<feature type="compositionally biased region" description="Basic and acidic residues" evidence="7">
    <location>
        <begin position="746"/>
        <end position="758"/>
    </location>
</feature>
<evidence type="ECO:0000313" key="9">
    <source>
        <dbReference type="EnsemblMetazoa" id="XP_019769956.1"/>
    </source>
</evidence>
<dbReference type="PANTHER" id="PTHR12349:SF4">
    <property type="entry name" value="ANKYRIN REPEAT AND LEM DOMAIN-CONTAINING PROTEIN 2"/>
    <property type="match status" value="1"/>
</dbReference>
<name>A0AAR5Q9Y5_DENPD</name>
<feature type="domain" description="ANKLE2 third alpha/beta" evidence="8">
    <location>
        <begin position="282"/>
        <end position="393"/>
    </location>
</feature>
<protein>
    <recommendedName>
        <fullName evidence="8">ANKLE2 third alpha/beta domain-containing protein</fullName>
    </recommendedName>
</protein>
<dbReference type="GO" id="GO:0051301">
    <property type="term" value="P:cell division"/>
    <property type="evidence" value="ECO:0007669"/>
    <property type="project" value="UniProtKB-KW"/>
</dbReference>
<dbReference type="CTD" id="23141"/>
<dbReference type="SMART" id="SM00248">
    <property type="entry name" value="ANK"/>
    <property type="match status" value="2"/>
</dbReference>
<organism evidence="9 10">
    <name type="scientific">Dendroctonus ponderosae</name>
    <name type="common">Mountain pine beetle</name>
    <dbReference type="NCBI Taxonomy" id="77166"/>
    <lineage>
        <taxon>Eukaryota</taxon>
        <taxon>Metazoa</taxon>
        <taxon>Ecdysozoa</taxon>
        <taxon>Arthropoda</taxon>
        <taxon>Hexapoda</taxon>
        <taxon>Insecta</taxon>
        <taxon>Pterygota</taxon>
        <taxon>Neoptera</taxon>
        <taxon>Endopterygota</taxon>
        <taxon>Coleoptera</taxon>
        <taxon>Polyphaga</taxon>
        <taxon>Cucujiformia</taxon>
        <taxon>Curculionidae</taxon>
        <taxon>Scolytinae</taxon>
        <taxon>Dendroctonus</taxon>
    </lineage>
</organism>
<dbReference type="InterPro" id="IPR002110">
    <property type="entry name" value="Ankyrin_rpt"/>
</dbReference>
<comment type="subcellular location">
    <subcellularLocation>
        <location evidence="1">Endoplasmic reticulum</location>
    </subcellularLocation>
</comment>
<dbReference type="Pfam" id="PF00023">
    <property type="entry name" value="Ank"/>
    <property type="match status" value="1"/>
</dbReference>
<comment type="similarity">
    <text evidence="2">Belongs to the ANKLE2 family.</text>
</comment>
<dbReference type="FunFam" id="1.25.40.20:FF:000072">
    <property type="entry name" value="Ankyrin repeat and LEM domain containing 2"/>
    <property type="match status" value="1"/>
</dbReference>
<accession>A0AAR5Q9Y5</accession>
<dbReference type="AlphaFoldDB" id="A0AAR5Q9Y5"/>
<evidence type="ECO:0000256" key="1">
    <source>
        <dbReference type="ARBA" id="ARBA00004240"/>
    </source>
</evidence>
<keyword evidence="4" id="KW-0256">Endoplasmic reticulum</keyword>
<evidence type="ECO:0000259" key="8">
    <source>
        <dbReference type="Pfam" id="PF24567"/>
    </source>
</evidence>
<dbReference type="GO" id="GO:0005783">
    <property type="term" value="C:endoplasmic reticulum"/>
    <property type="evidence" value="ECO:0007669"/>
    <property type="project" value="UniProtKB-SubCell"/>
</dbReference>
<feature type="compositionally biased region" description="Basic and acidic residues" evidence="7">
    <location>
        <begin position="87"/>
        <end position="96"/>
    </location>
</feature>
<dbReference type="SUPFAM" id="SSF48403">
    <property type="entry name" value="Ankyrin repeat"/>
    <property type="match status" value="1"/>
</dbReference>
<dbReference type="InterPro" id="IPR056237">
    <property type="entry name" value="ANKLE2_3rd"/>
</dbReference>
<evidence type="ECO:0000256" key="6">
    <source>
        <dbReference type="ARBA" id="ARBA00023306"/>
    </source>
</evidence>
<evidence type="ECO:0000256" key="2">
    <source>
        <dbReference type="ARBA" id="ARBA00007597"/>
    </source>
</evidence>
<keyword evidence="10" id="KW-1185">Reference proteome</keyword>
<evidence type="ECO:0000313" key="10">
    <source>
        <dbReference type="Proteomes" id="UP000019118"/>
    </source>
</evidence>
<keyword evidence="3" id="KW-0132">Cell division</keyword>
<dbReference type="GeneID" id="109544300"/>
<keyword evidence="6" id="KW-0131">Cell cycle</keyword>
<reference evidence="10" key="1">
    <citation type="journal article" date="2013" name="Genome Biol.">
        <title>Draft genome of the mountain pine beetle, Dendroctonus ponderosae Hopkins, a major forest pest.</title>
        <authorList>
            <person name="Keeling C.I."/>
            <person name="Yuen M.M."/>
            <person name="Liao N.Y."/>
            <person name="Docking T.R."/>
            <person name="Chan S.K."/>
            <person name="Taylor G.A."/>
            <person name="Palmquist D.L."/>
            <person name="Jackman S.D."/>
            <person name="Nguyen A."/>
            <person name="Li M."/>
            <person name="Henderson H."/>
            <person name="Janes J.K."/>
            <person name="Zhao Y."/>
            <person name="Pandoh P."/>
            <person name="Moore R."/>
            <person name="Sperling F.A."/>
            <person name="Huber D.P."/>
            <person name="Birol I."/>
            <person name="Jones S.J."/>
            <person name="Bohlmann J."/>
        </authorList>
    </citation>
    <scope>NUCLEOTIDE SEQUENCE</scope>
</reference>
<evidence type="ECO:0000256" key="5">
    <source>
        <dbReference type="ARBA" id="ARBA00023043"/>
    </source>
</evidence>
<dbReference type="GO" id="GO:0007399">
    <property type="term" value="P:nervous system development"/>
    <property type="evidence" value="ECO:0007669"/>
    <property type="project" value="UniProtKB-ARBA"/>
</dbReference>
<proteinExistence type="inferred from homology"/>
<feature type="region of interest" description="Disordered" evidence="7">
    <location>
        <begin position="652"/>
        <end position="689"/>
    </location>
</feature>
<dbReference type="GO" id="GO:0031468">
    <property type="term" value="P:nuclear membrane reassembly"/>
    <property type="evidence" value="ECO:0007669"/>
    <property type="project" value="UniProtKB-ARBA"/>
</dbReference>
<evidence type="ECO:0000256" key="3">
    <source>
        <dbReference type="ARBA" id="ARBA00022618"/>
    </source>
</evidence>
<dbReference type="EnsemblMetazoa" id="XM_019914397.1">
    <property type="protein sequence ID" value="XP_019769956.1"/>
    <property type="gene ID" value="LOC109544300"/>
</dbReference>
<keyword evidence="5" id="KW-0040">ANK repeat</keyword>
<dbReference type="Proteomes" id="UP000019118">
    <property type="component" value="Unassembled WGS sequence"/>
</dbReference>
<dbReference type="Gene3D" id="1.25.40.20">
    <property type="entry name" value="Ankyrin repeat-containing domain"/>
    <property type="match status" value="1"/>
</dbReference>
<dbReference type="InterPro" id="IPR036770">
    <property type="entry name" value="Ankyrin_rpt-contain_sf"/>
</dbReference>
<sequence>MDSAGEADANNTSISESNSKLPTIYFGVYIPNEQNDGSTNVFEDKESALKLAKKHKKSRFKSFQFYHKAVDFSTKGYEGPTSNSLADKCDSEKKDVASPVGEKSSPFRTPRPQELTDFRANIEKGHAYTVRTMIDYNPRYLVSSGDTPSILQEGARLNALHVSAKAKNAEITEYILSTINNPEFIKRLYGDENQDNADSRCKMLLDLYLNTPNKGFNDTPLHIASKWGADTVVEVLLSYPECDKFKKNRHNKLAQDVICERADAKTPVSVKKKIQELLSDNYYVPILRTEDNTYPPLIGEPFSPTTPTIFNNDPLSPRLEIHAYAGPMDLNEANVFRKKWRTPPRSLNFNSPNSGRKSVAHNLNNLRLKDPQKGLERVGKNLADDFNVSWKEYWGFLDCFVDISSEEGLDRLETYLKSKEQTLQVEELSPILSQADSAVFANRIVTSDLTILRCSEREYANTLKSLETDIKLLELLINSYMTEDRFAFSVNFQKMHSRLAHLIACKALKNYNDCKLLVITKLEIVLDSLGKRSDYFSSDDESTISKNISPKPTMYRHQVICVLTRIKSILEFSPALIEGQDDLLTMTTWKPFEMCNCVFHTRKPKRNILSRNGSHKLRKLDLQSVSKKLCFGEELETDGNLVGANGDLGLNINSDESSKSDSDDEFYTPPMSPSKIRSSETSDSEEQFTDAELPQMEMFLEGSFPTKTDYMVFEALRYANCEIDRMKYPTVYKWRHSISLYRESEREAWPSPHNKNETIEPQSPKPAFSSPKPWLRITGANSPRLAIKSMNKRGNR</sequence>
<dbReference type="GO" id="GO:0051721">
    <property type="term" value="F:protein phosphatase 2A binding"/>
    <property type="evidence" value="ECO:0007669"/>
    <property type="project" value="TreeGrafter"/>
</dbReference>
<evidence type="ECO:0000256" key="7">
    <source>
        <dbReference type="SAM" id="MobiDB-lite"/>
    </source>
</evidence>
<dbReference type="Pfam" id="PF24567">
    <property type="entry name" value="ANKLE2_3rd"/>
    <property type="match status" value="1"/>
</dbReference>
<feature type="region of interest" description="Disordered" evidence="7">
    <location>
        <begin position="746"/>
        <end position="796"/>
    </location>
</feature>
<reference evidence="9" key="2">
    <citation type="submission" date="2024-08" db="UniProtKB">
        <authorList>
            <consortium name="EnsemblMetazoa"/>
        </authorList>
    </citation>
    <scope>IDENTIFICATION</scope>
</reference>
<evidence type="ECO:0000256" key="4">
    <source>
        <dbReference type="ARBA" id="ARBA00022824"/>
    </source>
</evidence>
<feature type="region of interest" description="Disordered" evidence="7">
    <location>
        <begin position="77"/>
        <end position="112"/>
    </location>
</feature>
<dbReference type="PANTHER" id="PTHR12349">
    <property type="entry name" value="ANKYRIN REPEAT AND LEM DOMAIN-CONTAINING PROTEIN 2"/>
    <property type="match status" value="1"/>
</dbReference>